<feature type="transmembrane region" description="Helical" evidence="3">
    <location>
        <begin position="15"/>
        <end position="37"/>
    </location>
</feature>
<feature type="transmembrane region" description="Helical" evidence="3">
    <location>
        <begin position="294"/>
        <end position="314"/>
    </location>
</feature>
<comment type="catalytic activity">
    <reaction evidence="2">
        <text>2 GTP = 3',3'-c-di-GMP + 2 diphosphate</text>
        <dbReference type="Rhea" id="RHEA:24898"/>
        <dbReference type="ChEBI" id="CHEBI:33019"/>
        <dbReference type="ChEBI" id="CHEBI:37565"/>
        <dbReference type="ChEBI" id="CHEBI:58805"/>
        <dbReference type="EC" id="2.7.7.65"/>
    </reaction>
</comment>
<dbReference type="SUPFAM" id="SSF55073">
    <property type="entry name" value="Nucleotide cyclase"/>
    <property type="match status" value="1"/>
</dbReference>
<proteinExistence type="predicted"/>
<dbReference type="GO" id="GO:0052621">
    <property type="term" value="F:diguanylate cyclase activity"/>
    <property type="evidence" value="ECO:0007669"/>
    <property type="project" value="UniProtKB-EC"/>
</dbReference>
<dbReference type="CDD" id="cd12914">
    <property type="entry name" value="PDC1_DGC_like"/>
    <property type="match status" value="1"/>
</dbReference>
<evidence type="ECO:0000256" key="3">
    <source>
        <dbReference type="SAM" id="Phobius"/>
    </source>
</evidence>
<dbReference type="GO" id="GO:0043709">
    <property type="term" value="P:cell adhesion involved in single-species biofilm formation"/>
    <property type="evidence" value="ECO:0007669"/>
    <property type="project" value="TreeGrafter"/>
</dbReference>
<dbReference type="CDD" id="cd12915">
    <property type="entry name" value="PDC2_DGC_like"/>
    <property type="match status" value="1"/>
</dbReference>
<dbReference type="InterPro" id="IPR050469">
    <property type="entry name" value="Diguanylate_Cyclase"/>
</dbReference>
<keyword evidence="3" id="KW-0472">Membrane</keyword>
<dbReference type="InterPro" id="IPR054327">
    <property type="entry name" value="His-kinase-like_sensor"/>
</dbReference>
<dbReference type="EMBL" id="LN899824">
    <property type="protein sequence ID" value="CUV28147.1"/>
    <property type="molecule type" value="Genomic_DNA"/>
</dbReference>
<dbReference type="Pfam" id="PF22588">
    <property type="entry name" value="dCache_1_like"/>
    <property type="match status" value="1"/>
</dbReference>
<keyword evidence="3" id="KW-1133">Transmembrane helix</keyword>
<name>A0A0S4V0K9_RALSL</name>
<dbReference type="Gene3D" id="3.30.70.270">
    <property type="match status" value="1"/>
</dbReference>
<dbReference type="PROSITE" id="PS51257">
    <property type="entry name" value="PROKAR_LIPOPROTEIN"/>
    <property type="match status" value="1"/>
</dbReference>
<dbReference type="InterPro" id="IPR043128">
    <property type="entry name" value="Rev_trsase/Diguanyl_cyclase"/>
</dbReference>
<dbReference type="InterPro" id="IPR000160">
    <property type="entry name" value="GGDEF_dom"/>
</dbReference>
<dbReference type="GO" id="GO:1902201">
    <property type="term" value="P:negative regulation of bacterial-type flagellum-dependent cell motility"/>
    <property type="evidence" value="ECO:0007669"/>
    <property type="project" value="TreeGrafter"/>
</dbReference>
<dbReference type="PANTHER" id="PTHR45138:SF9">
    <property type="entry name" value="DIGUANYLATE CYCLASE DGCM-RELATED"/>
    <property type="match status" value="1"/>
</dbReference>
<sequence>MTLAKLASAFLARPVLFVIAGVAAAIAVACVVAFALYEMRLDALARARDTADNLSLILQKDIERNLEIYELSMEAVVDGVKDPDVLRLPPKVQQQILFDRSSNAKDMGSLLVTDAAGNIVIDSRSVPPRKNNLADRDYFQIHQQSAPYMGVYISKPFSPRAAGADLSIGLSERLDDAQGQFAGIVVGTMRLNYFRRLFDGLSLGERDSITLLRTDGTVLMRRPYHSEEVGRSIASAVSFKPLLQADGGSYLGTAALDGTERLYSFRHIGKYQLIVVLGLATDDIYAEWRQRSWAIGGVMGALALLFVWMTFALAKQFHRRLEMEQQLQMLADTDSLTGLGTRRALDAALEVELRRAKRNKQGLAVLMVDVDNFKAFNDHYGHIAGDNALTVVARCIVESVRRPGDFVGRYGGEEFCVLLPNTDLAGGIRVAEKIRQAVAAANQLHTGTPSGHLTVSIGVSAFDEGATLGTAEEQLVHQADQRLYEAKAAGRDKVMPQNLHLRAEM</sequence>
<evidence type="ECO:0000313" key="5">
    <source>
        <dbReference type="EMBL" id="CUV28147.1"/>
    </source>
</evidence>
<reference evidence="5" key="1">
    <citation type="submission" date="2015-10" db="EMBL/GenBank/DDBJ databases">
        <authorList>
            <person name="Gilbert D.G."/>
        </authorList>
    </citation>
    <scope>NUCLEOTIDE SEQUENCE</scope>
    <source>
        <strain evidence="5">Phyl III-seqv23</strain>
    </source>
</reference>
<organism evidence="5">
    <name type="scientific">Ralstonia solanacearum</name>
    <name type="common">Pseudomonas solanacearum</name>
    <dbReference type="NCBI Taxonomy" id="305"/>
    <lineage>
        <taxon>Bacteria</taxon>
        <taxon>Pseudomonadati</taxon>
        <taxon>Pseudomonadota</taxon>
        <taxon>Betaproteobacteria</taxon>
        <taxon>Burkholderiales</taxon>
        <taxon>Burkholderiaceae</taxon>
        <taxon>Ralstonia</taxon>
        <taxon>Ralstonia solanacearum species complex</taxon>
    </lineage>
</organism>
<gene>
    <name evidence="5" type="ORF">RUN1985_v1_170067</name>
</gene>
<dbReference type="EC" id="2.7.7.65" evidence="1"/>
<evidence type="ECO:0000259" key="4">
    <source>
        <dbReference type="PROSITE" id="PS50887"/>
    </source>
</evidence>
<dbReference type="InterPro" id="IPR029787">
    <property type="entry name" value="Nucleotide_cyclase"/>
</dbReference>
<dbReference type="Gene3D" id="3.30.450.20">
    <property type="entry name" value="PAS domain"/>
    <property type="match status" value="2"/>
</dbReference>
<protein>
    <recommendedName>
        <fullName evidence="1">diguanylate cyclase</fullName>
        <ecNumber evidence="1">2.7.7.65</ecNumber>
    </recommendedName>
</protein>
<evidence type="ECO:0000256" key="1">
    <source>
        <dbReference type="ARBA" id="ARBA00012528"/>
    </source>
</evidence>
<dbReference type="CDD" id="cd01949">
    <property type="entry name" value="GGDEF"/>
    <property type="match status" value="1"/>
</dbReference>
<dbReference type="FunFam" id="3.30.70.270:FF:000001">
    <property type="entry name" value="Diguanylate cyclase domain protein"/>
    <property type="match status" value="1"/>
</dbReference>
<dbReference type="AlphaFoldDB" id="A0A0S4V0K9"/>
<dbReference type="PROSITE" id="PS50887">
    <property type="entry name" value="GGDEF"/>
    <property type="match status" value="1"/>
</dbReference>
<dbReference type="SMART" id="SM00267">
    <property type="entry name" value="GGDEF"/>
    <property type="match status" value="1"/>
</dbReference>
<dbReference type="NCBIfam" id="TIGR00254">
    <property type="entry name" value="GGDEF"/>
    <property type="match status" value="1"/>
</dbReference>
<dbReference type="PANTHER" id="PTHR45138">
    <property type="entry name" value="REGULATORY COMPONENTS OF SENSORY TRANSDUCTION SYSTEM"/>
    <property type="match status" value="1"/>
</dbReference>
<dbReference type="GO" id="GO:0005886">
    <property type="term" value="C:plasma membrane"/>
    <property type="evidence" value="ECO:0007669"/>
    <property type="project" value="TreeGrafter"/>
</dbReference>
<feature type="domain" description="GGDEF" evidence="4">
    <location>
        <begin position="361"/>
        <end position="499"/>
    </location>
</feature>
<keyword evidence="3 5" id="KW-0812">Transmembrane</keyword>
<evidence type="ECO:0000256" key="2">
    <source>
        <dbReference type="ARBA" id="ARBA00034247"/>
    </source>
</evidence>
<dbReference type="Pfam" id="PF00990">
    <property type="entry name" value="GGDEF"/>
    <property type="match status" value="1"/>
</dbReference>
<accession>A0A0S4V0K9</accession>